<dbReference type="GO" id="GO:0005634">
    <property type="term" value="C:nucleus"/>
    <property type="evidence" value="ECO:0007669"/>
    <property type="project" value="UniProtKB-SubCell"/>
</dbReference>
<feature type="region of interest" description="Disordered" evidence="5">
    <location>
        <begin position="91"/>
        <end position="112"/>
    </location>
</feature>
<evidence type="ECO:0000256" key="1">
    <source>
        <dbReference type="ARBA" id="ARBA00004123"/>
    </source>
</evidence>
<accession>A0A9W8ZYB4</accession>
<feature type="domain" description="Velvet" evidence="6">
    <location>
        <begin position="7"/>
        <end position="234"/>
    </location>
</feature>
<dbReference type="PANTHER" id="PTHR33572">
    <property type="entry name" value="SPORE DEVELOPMENT REGULATOR VOSA"/>
    <property type="match status" value="1"/>
</dbReference>
<dbReference type="EMBL" id="JAOTPV010000027">
    <property type="protein sequence ID" value="KAJ4470111.1"/>
    <property type="molecule type" value="Genomic_DNA"/>
</dbReference>
<dbReference type="InterPro" id="IPR038491">
    <property type="entry name" value="Velvet_dom_sf"/>
</dbReference>
<comment type="caution">
    <text evidence="7">The sequence shown here is derived from an EMBL/GenBank/DDBJ whole genome shotgun (WGS) entry which is preliminary data.</text>
</comment>
<dbReference type="PANTHER" id="PTHR33572:SF3">
    <property type="entry name" value="VELVET COMPLEX SUBUNIT B"/>
    <property type="match status" value="1"/>
</dbReference>
<dbReference type="Proteomes" id="UP001150266">
    <property type="component" value="Unassembled WGS sequence"/>
</dbReference>
<name>A0A9W8ZYB4_9AGAR</name>
<keyword evidence="2" id="KW-0805">Transcription regulation</keyword>
<evidence type="ECO:0000256" key="4">
    <source>
        <dbReference type="ARBA" id="ARBA00023242"/>
    </source>
</evidence>
<comment type="subcellular location">
    <subcellularLocation>
        <location evidence="1">Nucleus</location>
    </subcellularLocation>
</comment>
<sequence>EQGQWKGKIVRAELYELQHADLGRKYAEKDRRSLDPPPVVALRLSEITPMGQWAFQENEILDYSNVEIIGVLCAAELIPVIESRSSGQLLPTSRTSTVHSHSNPYSDGDCRMPTEVRDLSSGGNARIPSSEIARLTANVLVGSKVVQPHLVELDGEKRLVFVFSDLAVKNLGLFRLRYKCFDLVSAVPGTDAKIQAECTGGNFRIFSTKEFPGLQVSTNLTKILSAQGVSLNIRNSERRHKRRKVS</sequence>
<keyword evidence="8" id="KW-1185">Reference proteome</keyword>
<dbReference type="InterPro" id="IPR037525">
    <property type="entry name" value="Velvet_dom"/>
</dbReference>
<organism evidence="7 8">
    <name type="scientific">Lentinula aciculospora</name>
    <dbReference type="NCBI Taxonomy" id="153920"/>
    <lineage>
        <taxon>Eukaryota</taxon>
        <taxon>Fungi</taxon>
        <taxon>Dikarya</taxon>
        <taxon>Basidiomycota</taxon>
        <taxon>Agaricomycotina</taxon>
        <taxon>Agaricomycetes</taxon>
        <taxon>Agaricomycetidae</taxon>
        <taxon>Agaricales</taxon>
        <taxon>Marasmiineae</taxon>
        <taxon>Omphalotaceae</taxon>
        <taxon>Lentinula</taxon>
    </lineage>
</organism>
<evidence type="ECO:0000256" key="5">
    <source>
        <dbReference type="SAM" id="MobiDB-lite"/>
    </source>
</evidence>
<feature type="non-terminal residue" evidence="7">
    <location>
        <position position="1"/>
    </location>
</feature>
<evidence type="ECO:0000313" key="8">
    <source>
        <dbReference type="Proteomes" id="UP001150266"/>
    </source>
</evidence>
<evidence type="ECO:0000256" key="3">
    <source>
        <dbReference type="ARBA" id="ARBA00023163"/>
    </source>
</evidence>
<feature type="compositionally biased region" description="Polar residues" evidence="5">
    <location>
        <begin position="91"/>
        <end position="105"/>
    </location>
</feature>
<evidence type="ECO:0000313" key="7">
    <source>
        <dbReference type="EMBL" id="KAJ4470111.1"/>
    </source>
</evidence>
<dbReference type="OrthoDB" id="5599552at2759"/>
<keyword evidence="4" id="KW-0539">Nucleus</keyword>
<reference evidence="7" key="1">
    <citation type="submission" date="2022-08" db="EMBL/GenBank/DDBJ databases">
        <title>A Global Phylogenomic Analysis of the Shiitake Genus Lentinula.</title>
        <authorList>
            <consortium name="DOE Joint Genome Institute"/>
            <person name="Sierra-Patev S."/>
            <person name="Min B."/>
            <person name="Naranjo-Ortiz M."/>
            <person name="Looney B."/>
            <person name="Konkel Z."/>
            <person name="Slot J.C."/>
            <person name="Sakamoto Y."/>
            <person name="Steenwyk J.L."/>
            <person name="Rokas A."/>
            <person name="Carro J."/>
            <person name="Camarero S."/>
            <person name="Ferreira P."/>
            <person name="Molpeceres G."/>
            <person name="Ruiz-Duenas F.J."/>
            <person name="Serrano A."/>
            <person name="Henrissat B."/>
            <person name="Drula E."/>
            <person name="Hughes K.W."/>
            <person name="Mata J.L."/>
            <person name="Ishikawa N.K."/>
            <person name="Vargas-Isla R."/>
            <person name="Ushijima S."/>
            <person name="Smith C.A."/>
            <person name="Ahrendt S."/>
            <person name="Andreopoulos W."/>
            <person name="He G."/>
            <person name="Labutti K."/>
            <person name="Lipzen A."/>
            <person name="Ng V."/>
            <person name="Riley R."/>
            <person name="Sandor L."/>
            <person name="Barry K."/>
            <person name="Martinez A.T."/>
            <person name="Xiao Y."/>
            <person name="Gibbons J.G."/>
            <person name="Terashima K."/>
            <person name="Grigoriev I.V."/>
            <person name="Hibbett D.S."/>
        </authorList>
    </citation>
    <scope>NUCLEOTIDE SEQUENCE</scope>
    <source>
        <strain evidence="7">JLM2183</strain>
    </source>
</reference>
<proteinExistence type="predicted"/>
<keyword evidence="3" id="KW-0804">Transcription</keyword>
<protein>
    <submittedName>
        <fullName evidence="7">Velvet factor</fullName>
    </submittedName>
</protein>
<gene>
    <name evidence="7" type="ORF">J3R30DRAFT_3233238</name>
</gene>
<feature type="non-terminal residue" evidence="7">
    <location>
        <position position="246"/>
    </location>
</feature>
<dbReference type="AlphaFoldDB" id="A0A9W8ZYB4"/>
<evidence type="ECO:0000256" key="2">
    <source>
        <dbReference type="ARBA" id="ARBA00023015"/>
    </source>
</evidence>
<dbReference type="Pfam" id="PF11754">
    <property type="entry name" value="Velvet"/>
    <property type="match status" value="1"/>
</dbReference>
<evidence type="ECO:0000259" key="6">
    <source>
        <dbReference type="PROSITE" id="PS51821"/>
    </source>
</evidence>
<dbReference type="InterPro" id="IPR021740">
    <property type="entry name" value="Velvet"/>
</dbReference>
<dbReference type="Gene3D" id="2.60.40.3960">
    <property type="entry name" value="Velvet domain"/>
    <property type="match status" value="1"/>
</dbReference>
<dbReference type="PROSITE" id="PS51821">
    <property type="entry name" value="VELVET"/>
    <property type="match status" value="1"/>
</dbReference>